<accession>A0AAD2G4W3</accession>
<comment type="caution">
    <text evidence="17">The sequence shown here is derived from an EMBL/GenBank/DDBJ whole genome shotgun (WGS) entry which is preliminary data.</text>
</comment>
<evidence type="ECO:0000256" key="2">
    <source>
        <dbReference type="ARBA" id="ARBA00004569"/>
    </source>
</evidence>
<evidence type="ECO:0000256" key="15">
    <source>
        <dbReference type="ARBA" id="ARBA00032739"/>
    </source>
</evidence>
<reference evidence="17" key="1">
    <citation type="submission" date="2023-08" db="EMBL/GenBank/DDBJ databases">
        <authorList>
            <person name="Audoor S."/>
            <person name="Bilcke G."/>
        </authorList>
    </citation>
    <scope>NUCLEOTIDE SEQUENCE</scope>
</reference>
<evidence type="ECO:0000313" key="17">
    <source>
        <dbReference type="EMBL" id="CAJ1962855.1"/>
    </source>
</evidence>
<name>A0AAD2G4W3_9STRA</name>
<dbReference type="GO" id="GO:0005758">
    <property type="term" value="C:mitochondrial intermembrane space"/>
    <property type="evidence" value="ECO:0007669"/>
    <property type="project" value="UniProtKB-SubCell"/>
</dbReference>
<evidence type="ECO:0000256" key="16">
    <source>
        <dbReference type="PIRSR" id="PIRSR619342-50"/>
    </source>
</evidence>
<gene>
    <name evidence="17" type="ORF">CYCCA115_LOCUS19886</name>
</gene>
<comment type="subcellular location">
    <subcellularLocation>
        <location evidence="3">Mitochondrion inner membrane</location>
        <topology evidence="3">Peripheral membrane protein</topology>
    </subcellularLocation>
    <subcellularLocation>
        <location evidence="2">Mitochondrion intermembrane space</location>
    </subcellularLocation>
</comment>
<comment type="function">
    <text evidence="1">Accessory subunit of the mitochondrial membrane respiratory chain NADH dehydrogenase (Complex I), that is believed not to be involved in catalysis. Complex I functions in the transfer of electrons from NADH to the respiratory chain. The immediate electron acceptor for the enzyme is believed to be ubiquinone.</text>
</comment>
<evidence type="ECO:0000256" key="10">
    <source>
        <dbReference type="ARBA" id="ARBA00022982"/>
    </source>
</evidence>
<keyword evidence="8" id="KW-0679">Respiratory chain</keyword>
<evidence type="ECO:0000256" key="11">
    <source>
        <dbReference type="ARBA" id="ARBA00023128"/>
    </source>
</evidence>
<evidence type="ECO:0000256" key="3">
    <source>
        <dbReference type="ARBA" id="ARBA00004637"/>
    </source>
</evidence>
<dbReference type="Pfam" id="PF10200">
    <property type="entry name" value="Ndufs5"/>
    <property type="match status" value="1"/>
</dbReference>
<evidence type="ECO:0000256" key="13">
    <source>
        <dbReference type="ARBA" id="ARBA00023157"/>
    </source>
</evidence>
<evidence type="ECO:0000256" key="1">
    <source>
        <dbReference type="ARBA" id="ARBA00003195"/>
    </source>
</evidence>
<proteinExistence type="inferred from homology"/>
<comment type="similarity">
    <text evidence="4">Belongs to the complex I NDUFS5 subunit family.</text>
</comment>
<sequence length="78" mass="9040">MSSGIGVKGTIGRCYPFYADLRKCVGKKDVDSPTAMCWQENEDYFECLHGFKEKKRIMQVAAERKRREKLGESFEIDK</sequence>
<keyword evidence="7" id="KW-0813">Transport</keyword>
<evidence type="ECO:0000256" key="8">
    <source>
        <dbReference type="ARBA" id="ARBA00022660"/>
    </source>
</evidence>
<comment type="subunit">
    <text evidence="5">Mammalian complex I is composed of 45 different subunits. This is a component of the iron-sulfur (IP) fragment of the enzyme.</text>
</comment>
<keyword evidence="13 16" id="KW-1015">Disulfide bond</keyword>
<keyword evidence="9" id="KW-0999">Mitochondrion inner membrane</keyword>
<dbReference type="PANTHER" id="PTHR15224:SF1">
    <property type="entry name" value="NADH DEHYDROGENASE [UBIQUINONE] IRON-SULFUR PROTEIN 5"/>
    <property type="match status" value="1"/>
</dbReference>
<evidence type="ECO:0000313" key="18">
    <source>
        <dbReference type="Proteomes" id="UP001295423"/>
    </source>
</evidence>
<dbReference type="PANTHER" id="PTHR15224">
    <property type="entry name" value="NADH DEHYDROGENASE [UBIQUINONE] IRON-SULFUR PROTEIN 5"/>
    <property type="match status" value="1"/>
</dbReference>
<evidence type="ECO:0000256" key="9">
    <source>
        <dbReference type="ARBA" id="ARBA00022792"/>
    </source>
</evidence>
<organism evidence="17 18">
    <name type="scientific">Cylindrotheca closterium</name>
    <dbReference type="NCBI Taxonomy" id="2856"/>
    <lineage>
        <taxon>Eukaryota</taxon>
        <taxon>Sar</taxon>
        <taxon>Stramenopiles</taxon>
        <taxon>Ochrophyta</taxon>
        <taxon>Bacillariophyta</taxon>
        <taxon>Bacillariophyceae</taxon>
        <taxon>Bacillariophycidae</taxon>
        <taxon>Bacillariales</taxon>
        <taxon>Bacillariaceae</taxon>
        <taxon>Cylindrotheca</taxon>
    </lineage>
</organism>
<evidence type="ECO:0000256" key="7">
    <source>
        <dbReference type="ARBA" id="ARBA00022448"/>
    </source>
</evidence>
<dbReference type="Proteomes" id="UP001295423">
    <property type="component" value="Unassembled WGS sequence"/>
</dbReference>
<dbReference type="CDD" id="cd24141">
    <property type="entry name" value="NDUFS5-like"/>
    <property type="match status" value="1"/>
</dbReference>
<dbReference type="GO" id="GO:0005743">
    <property type="term" value="C:mitochondrial inner membrane"/>
    <property type="evidence" value="ECO:0007669"/>
    <property type="project" value="UniProtKB-SubCell"/>
</dbReference>
<keyword evidence="10" id="KW-0249">Electron transport</keyword>
<keyword evidence="18" id="KW-1185">Reference proteome</keyword>
<dbReference type="EMBL" id="CAKOGP040002125">
    <property type="protein sequence ID" value="CAJ1962855.1"/>
    <property type="molecule type" value="Genomic_DNA"/>
</dbReference>
<keyword evidence="12" id="KW-0472">Membrane</keyword>
<evidence type="ECO:0000256" key="14">
    <source>
        <dbReference type="ARBA" id="ARBA00031222"/>
    </source>
</evidence>
<evidence type="ECO:0000256" key="4">
    <source>
        <dbReference type="ARBA" id="ARBA00007372"/>
    </source>
</evidence>
<protein>
    <recommendedName>
        <fullName evidence="6">NADH dehydrogenase [ubiquinone] iron-sulfur protein 5</fullName>
    </recommendedName>
    <alternativeName>
        <fullName evidence="14">Complex I-15 kDa</fullName>
    </alternativeName>
    <alternativeName>
        <fullName evidence="15">NADH-ubiquinone oxidoreductase 15 kDa subunit</fullName>
    </alternativeName>
</protein>
<dbReference type="GO" id="GO:0032981">
    <property type="term" value="P:mitochondrial respiratory chain complex I assembly"/>
    <property type="evidence" value="ECO:0007669"/>
    <property type="project" value="TreeGrafter"/>
</dbReference>
<feature type="disulfide bond" evidence="16">
    <location>
        <begin position="24"/>
        <end position="37"/>
    </location>
</feature>
<dbReference type="InterPro" id="IPR019342">
    <property type="entry name" value="NADH_UbQ_OxRdtase_FeS-su5"/>
</dbReference>
<evidence type="ECO:0000256" key="6">
    <source>
        <dbReference type="ARBA" id="ARBA00013482"/>
    </source>
</evidence>
<feature type="disulfide bond" evidence="16">
    <location>
        <begin position="14"/>
        <end position="47"/>
    </location>
</feature>
<evidence type="ECO:0000256" key="12">
    <source>
        <dbReference type="ARBA" id="ARBA00023136"/>
    </source>
</evidence>
<keyword evidence="11" id="KW-0496">Mitochondrion</keyword>
<evidence type="ECO:0000256" key="5">
    <source>
        <dbReference type="ARBA" id="ARBA00011261"/>
    </source>
</evidence>
<dbReference type="AlphaFoldDB" id="A0AAD2G4W3"/>